<dbReference type="GO" id="GO:0006397">
    <property type="term" value="P:mRNA processing"/>
    <property type="evidence" value="ECO:0007669"/>
    <property type="project" value="InterPro"/>
</dbReference>
<evidence type="ECO:0000313" key="2">
    <source>
        <dbReference type="Proteomes" id="UP000007305"/>
    </source>
</evidence>
<reference evidence="1" key="2">
    <citation type="submission" date="2019-07" db="EMBL/GenBank/DDBJ databases">
        <authorList>
            <person name="Seetharam A."/>
            <person name="Woodhouse M."/>
            <person name="Cannon E."/>
        </authorList>
    </citation>
    <scope>NUCLEOTIDE SEQUENCE [LARGE SCALE GENOMIC DNA]</scope>
    <source>
        <strain evidence="1">cv. B73</strain>
    </source>
</reference>
<proteinExistence type="predicted"/>
<reference evidence="1" key="3">
    <citation type="submission" date="2021-05" db="UniProtKB">
        <authorList>
            <consortium name="EnsemblPlants"/>
        </authorList>
    </citation>
    <scope>IDENTIFICATION</scope>
    <source>
        <strain evidence="1">cv. B73</strain>
    </source>
</reference>
<organism evidence="1 2">
    <name type="scientific">Zea mays</name>
    <name type="common">Maize</name>
    <dbReference type="NCBI Taxonomy" id="4577"/>
    <lineage>
        <taxon>Eukaryota</taxon>
        <taxon>Viridiplantae</taxon>
        <taxon>Streptophyta</taxon>
        <taxon>Embryophyta</taxon>
        <taxon>Tracheophyta</taxon>
        <taxon>Spermatophyta</taxon>
        <taxon>Magnoliopsida</taxon>
        <taxon>Liliopsida</taxon>
        <taxon>Poales</taxon>
        <taxon>Poaceae</taxon>
        <taxon>PACMAD clade</taxon>
        <taxon>Panicoideae</taxon>
        <taxon>Andropogonodae</taxon>
        <taxon>Andropogoneae</taxon>
        <taxon>Tripsacinae</taxon>
        <taxon>Zea</taxon>
    </lineage>
</organism>
<accession>A0A804R3L5</accession>
<dbReference type="Gramene" id="Zm00001eb390760_T001">
    <property type="protein sequence ID" value="Zm00001eb390760_P001"/>
    <property type="gene ID" value="Zm00001eb390760"/>
</dbReference>
<dbReference type="InParanoid" id="A0A804R3L5"/>
<dbReference type="AlphaFoldDB" id="A0A804R3L5"/>
<sequence length="178" mass="19309">MRRCLPLRPWANRVVVSAPVSSSPSLGLGFHGGGEGNADLSPITRRSNQIAFCTSTTINISDIMDCYFLSILKMQVNHGRFSSLVQTNTSTHVPFSGGAREQQVHFTPQPNQHFPSLHYILSASLYLSLPFLLVMVKPSEAEKNLAQANVTSGGAASGGARKLYVGNLHSNITEDQLR</sequence>
<dbReference type="PANTHER" id="PTHR48036">
    <property type="entry name" value="SPLICING FACTOR (PAD-1), PUTATIVE (AFU_ORTHOLOGUE AFUA_1G15810)-RELATED"/>
    <property type="match status" value="1"/>
</dbReference>
<reference evidence="2" key="1">
    <citation type="journal article" date="2009" name="Science">
        <title>The B73 maize genome: complexity, diversity, and dynamics.</title>
        <authorList>
            <person name="Schnable P.S."/>
            <person name="Ware D."/>
            <person name="Fulton R.S."/>
            <person name="Stein J.C."/>
            <person name="Wei F."/>
            <person name="Pasternak S."/>
            <person name="Liang C."/>
            <person name="Zhang J."/>
            <person name="Fulton L."/>
            <person name="Graves T.A."/>
            <person name="Minx P."/>
            <person name="Reily A.D."/>
            <person name="Courtney L."/>
            <person name="Kruchowski S.S."/>
            <person name="Tomlinson C."/>
            <person name="Strong C."/>
            <person name="Delehaunty K."/>
            <person name="Fronick C."/>
            <person name="Courtney B."/>
            <person name="Rock S.M."/>
            <person name="Belter E."/>
            <person name="Du F."/>
            <person name="Kim K."/>
            <person name="Abbott R.M."/>
            <person name="Cotton M."/>
            <person name="Levy A."/>
            <person name="Marchetto P."/>
            <person name="Ochoa K."/>
            <person name="Jackson S.M."/>
            <person name="Gillam B."/>
            <person name="Chen W."/>
            <person name="Yan L."/>
            <person name="Higginbotham J."/>
            <person name="Cardenas M."/>
            <person name="Waligorski J."/>
            <person name="Applebaum E."/>
            <person name="Phelps L."/>
            <person name="Falcone J."/>
            <person name="Kanchi K."/>
            <person name="Thane T."/>
            <person name="Scimone A."/>
            <person name="Thane N."/>
            <person name="Henke J."/>
            <person name="Wang T."/>
            <person name="Ruppert J."/>
            <person name="Shah N."/>
            <person name="Rotter K."/>
            <person name="Hodges J."/>
            <person name="Ingenthron E."/>
            <person name="Cordes M."/>
            <person name="Kohlberg S."/>
            <person name="Sgro J."/>
            <person name="Delgado B."/>
            <person name="Mead K."/>
            <person name="Chinwalla A."/>
            <person name="Leonard S."/>
            <person name="Crouse K."/>
            <person name="Collura K."/>
            <person name="Kudrna D."/>
            <person name="Currie J."/>
            <person name="He R."/>
            <person name="Angelova A."/>
            <person name="Rajasekar S."/>
            <person name="Mueller T."/>
            <person name="Lomeli R."/>
            <person name="Scara G."/>
            <person name="Ko A."/>
            <person name="Delaney K."/>
            <person name="Wissotski M."/>
            <person name="Lopez G."/>
            <person name="Campos D."/>
            <person name="Braidotti M."/>
            <person name="Ashley E."/>
            <person name="Golser W."/>
            <person name="Kim H."/>
            <person name="Lee S."/>
            <person name="Lin J."/>
            <person name="Dujmic Z."/>
            <person name="Kim W."/>
            <person name="Talag J."/>
            <person name="Zuccolo A."/>
            <person name="Fan C."/>
            <person name="Sebastian A."/>
            <person name="Kramer M."/>
            <person name="Spiegel L."/>
            <person name="Nascimento L."/>
            <person name="Zutavern T."/>
            <person name="Miller B."/>
            <person name="Ambroise C."/>
            <person name="Muller S."/>
            <person name="Spooner W."/>
            <person name="Narechania A."/>
            <person name="Ren L."/>
            <person name="Wei S."/>
            <person name="Kumari S."/>
            <person name="Faga B."/>
            <person name="Levy M.J."/>
            <person name="McMahan L."/>
            <person name="Van Buren P."/>
            <person name="Vaughn M.W."/>
            <person name="Ying K."/>
            <person name="Yeh C.-T."/>
            <person name="Emrich S.J."/>
            <person name="Jia Y."/>
            <person name="Kalyanaraman A."/>
            <person name="Hsia A.-P."/>
            <person name="Barbazuk W.B."/>
            <person name="Baucom R.S."/>
            <person name="Brutnell T.P."/>
            <person name="Carpita N.C."/>
            <person name="Chaparro C."/>
            <person name="Chia J.-M."/>
            <person name="Deragon J.-M."/>
            <person name="Estill J.C."/>
            <person name="Fu Y."/>
            <person name="Jeddeloh J.A."/>
            <person name="Han Y."/>
            <person name="Lee H."/>
            <person name="Li P."/>
            <person name="Lisch D.R."/>
            <person name="Liu S."/>
            <person name="Liu Z."/>
            <person name="Nagel D.H."/>
            <person name="McCann M.C."/>
            <person name="SanMiguel P."/>
            <person name="Myers A.M."/>
            <person name="Nettleton D."/>
            <person name="Nguyen J."/>
            <person name="Penning B.W."/>
            <person name="Ponnala L."/>
            <person name="Schneider K.L."/>
            <person name="Schwartz D.C."/>
            <person name="Sharma A."/>
            <person name="Soderlund C."/>
            <person name="Springer N.M."/>
            <person name="Sun Q."/>
            <person name="Wang H."/>
            <person name="Waterman M."/>
            <person name="Westerman R."/>
            <person name="Wolfgruber T.K."/>
            <person name="Yang L."/>
            <person name="Yu Y."/>
            <person name="Zhang L."/>
            <person name="Zhou S."/>
            <person name="Zhu Q."/>
            <person name="Bennetzen J.L."/>
            <person name="Dawe R.K."/>
            <person name="Jiang J."/>
            <person name="Jiang N."/>
            <person name="Presting G.G."/>
            <person name="Wessler S.R."/>
            <person name="Aluru S."/>
            <person name="Martienssen R.A."/>
            <person name="Clifton S.W."/>
            <person name="McCombie W.R."/>
            <person name="Wing R.A."/>
            <person name="Wilson R.K."/>
        </authorList>
    </citation>
    <scope>NUCLEOTIDE SEQUENCE [LARGE SCALE GENOMIC DNA]</scope>
    <source>
        <strain evidence="2">cv. B73</strain>
    </source>
</reference>
<dbReference type="EnsemblPlants" id="Zm00001eb390760_T001">
    <property type="protein sequence ID" value="Zm00001eb390760_P001"/>
    <property type="gene ID" value="Zm00001eb390760"/>
</dbReference>
<dbReference type="InterPro" id="IPR006509">
    <property type="entry name" value="RBM39_SF"/>
</dbReference>
<name>A0A804R3L5_MAIZE</name>
<dbReference type="Proteomes" id="UP000007305">
    <property type="component" value="Chromosome 9"/>
</dbReference>
<dbReference type="GO" id="GO:0003723">
    <property type="term" value="F:RNA binding"/>
    <property type="evidence" value="ECO:0007669"/>
    <property type="project" value="InterPro"/>
</dbReference>
<dbReference type="GO" id="GO:0005634">
    <property type="term" value="C:nucleus"/>
    <property type="evidence" value="ECO:0007669"/>
    <property type="project" value="InterPro"/>
</dbReference>
<protein>
    <submittedName>
        <fullName evidence="1">Uncharacterized protein</fullName>
    </submittedName>
</protein>
<evidence type="ECO:0000313" key="1">
    <source>
        <dbReference type="EnsemblPlants" id="Zm00001eb390760_P001"/>
    </source>
</evidence>
<keyword evidence="2" id="KW-1185">Reference proteome</keyword>